<dbReference type="GO" id="GO:0000712">
    <property type="term" value="P:resolution of meiotic recombination intermediates"/>
    <property type="evidence" value="ECO:0007669"/>
    <property type="project" value="TreeGrafter"/>
</dbReference>
<evidence type="ECO:0000259" key="1">
    <source>
        <dbReference type="PROSITE" id="PS50954"/>
    </source>
</evidence>
<evidence type="ECO:0000313" key="3">
    <source>
        <dbReference type="Proteomes" id="UP000494106"/>
    </source>
</evidence>
<dbReference type="GO" id="GO:0005654">
    <property type="term" value="C:nucleoplasm"/>
    <property type="evidence" value="ECO:0007669"/>
    <property type="project" value="TreeGrafter"/>
</dbReference>
<dbReference type="PANTHER" id="PTHR46427:SF1">
    <property type="entry name" value="ANKYRIN REPEAT AND LEM DOMAIN-CONTAINING PROTEIN 1"/>
    <property type="match status" value="1"/>
</dbReference>
<dbReference type="PANTHER" id="PTHR46427">
    <property type="entry name" value="ANKYRIN REPEAT AND LEM DOMAIN-CONTAINING PROTEIN 1"/>
    <property type="match status" value="1"/>
</dbReference>
<reference evidence="2 3" key="1">
    <citation type="submission" date="2020-04" db="EMBL/GenBank/DDBJ databases">
        <authorList>
            <person name="Wallbank WR R."/>
            <person name="Pardo Diaz C."/>
            <person name="Kozak K."/>
            <person name="Martin S."/>
            <person name="Jiggins C."/>
            <person name="Moest M."/>
            <person name="Warren A I."/>
            <person name="Byers J.R.P. K."/>
            <person name="Montejo-Kovacevich G."/>
            <person name="Yen C E."/>
        </authorList>
    </citation>
    <scope>NUCLEOTIDE SEQUENCE [LARGE SCALE GENOMIC DNA]</scope>
</reference>
<accession>A0A8S1APY8</accession>
<dbReference type="CDD" id="cd12934">
    <property type="entry name" value="LEM"/>
    <property type="match status" value="1"/>
</dbReference>
<gene>
    <name evidence="2" type="ORF">APLA_LOCUS11210</name>
</gene>
<comment type="caution">
    <text evidence="2">The sequence shown here is derived from an EMBL/GenBank/DDBJ whole genome shotgun (WGS) entry which is preliminary data.</text>
</comment>
<keyword evidence="3" id="KW-1185">Reference proteome</keyword>
<dbReference type="OrthoDB" id="1601181at2759"/>
<proteinExistence type="predicted"/>
<dbReference type="Proteomes" id="UP000494106">
    <property type="component" value="Unassembled WGS sequence"/>
</dbReference>
<dbReference type="GO" id="GO:0004520">
    <property type="term" value="F:DNA endonuclease activity"/>
    <property type="evidence" value="ECO:0007669"/>
    <property type="project" value="TreeGrafter"/>
</dbReference>
<feature type="domain" description="LEM" evidence="1">
    <location>
        <begin position="8"/>
        <end position="52"/>
    </location>
</feature>
<name>A0A8S1APY8_ARCPL</name>
<dbReference type="Pfam" id="PF03020">
    <property type="entry name" value="LEM"/>
    <property type="match status" value="1"/>
</dbReference>
<sequence>MWYRTDYKENSVKFSDSTLREELRRLGFNAGPIVDSTRSLYVKKLATLKRKSKSEYGGSFSGVTELAYKPLKAKQQQRKICKAPRFNIQDCLSGADLTQDLKPYIQLEEKTRAYFGDPRNNSTNNTTKKSFTYLFLDPRITKNLSDETKIQNITKNQNINRQWETFINSIFYVGKGTNGRPYKHLEEALSLRKDKGYKTSKDEKIQRIFDIWDDDKGVICQHVFHNVIQDEAFTYEAAMIDALGINRLTNIKLGSYKGIVKSWREEEQLKLGVYLLYKALNNYLNEGERQLRPDDI</sequence>
<dbReference type="GO" id="GO:0005737">
    <property type="term" value="C:cytoplasm"/>
    <property type="evidence" value="ECO:0007669"/>
    <property type="project" value="TreeGrafter"/>
</dbReference>
<protein>
    <recommendedName>
        <fullName evidence="1">LEM domain-containing protein</fullName>
    </recommendedName>
</protein>
<dbReference type="GO" id="GO:0000724">
    <property type="term" value="P:double-strand break repair via homologous recombination"/>
    <property type="evidence" value="ECO:0007669"/>
    <property type="project" value="TreeGrafter"/>
</dbReference>
<dbReference type="Pfam" id="PF22945">
    <property type="entry name" value="LEM-3_GIY-YIG"/>
    <property type="match status" value="1"/>
</dbReference>
<organism evidence="2 3">
    <name type="scientific">Arctia plantaginis</name>
    <name type="common">Wood tiger moth</name>
    <name type="synonym">Phalaena plantaginis</name>
    <dbReference type="NCBI Taxonomy" id="874455"/>
    <lineage>
        <taxon>Eukaryota</taxon>
        <taxon>Metazoa</taxon>
        <taxon>Ecdysozoa</taxon>
        <taxon>Arthropoda</taxon>
        <taxon>Hexapoda</taxon>
        <taxon>Insecta</taxon>
        <taxon>Pterygota</taxon>
        <taxon>Neoptera</taxon>
        <taxon>Endopterygota</taxon>
        <taxon>Lepidoptera</taxon>
        <taxon>Glossata</taxon>
        <taxon>Ditrysia</taxon>
        <taxon>Noctuoidea</taxon>
        <taxon>Erebidae</taxon>
        <taxon>Arctiinae</taxon>
        <taxon>Arctia</taxon>
    </lineage>
</organism>
<dbReference type="EMBL" id="CADEBC010000530">
    <property type="protein sequence ID" value="CAB3247165.1"/>
    <property type="molecule type" value="Genomic_DNA"/>
</dbReference>
<dbReference type="SUPFAM" id="SSF63451">
    <property type="entry name" value="LEM domain"/>
    <property type="match status" value="1"/>
</dbReference>
<evidence type="ECO:0000313" key="2">
    <source>
        <dbReference type="EMBL" id="CAB3247165.1"/>
    </source>
</evidence>
<dbReference type="InterPro" id="IPR003887">
    <property type="entry name" value="LEM_dom"/>
</dbReference>
<dbReference type="PROSITE" id="PS50954">
    <property type="entry name" value="LEM"/>
    <property type="match status" value="1"/>
</dbReference>
<dbReference type="InterPro" id="IPR011015">
    <property type="entry name" value="LEM/LEM-like_dom_sf"/>
</dbReference>
<dbReference type="Gene3D" id="1.10.720.40">
    <property type="match status" value="1"/>
</dbReference>
<dbReference type="FunFam" id="1.10.720.40:FF:000001">
    <property type="entry name" value="LEM domain containing 2, isoform CRA_a"/>
    <property type="match status" value="1"/>
</dbReference>
<dbReference type="InterPro" id="IPR034998">
    <property type="entry name" value="ANKLE1"/>
</dbReference>
<dbReference type="CDD" id="cd10454">
    <property type="entry name" value="GIY-YIG_COG3680_Meta"/>
    <property type="match status" value="1"/>
</dbReference>
<dbReference type="SMART" id="SM00540">
    <property type="entry name" value="LEM"/>
    <property type="match status" value="1"/>
</dbReference>
<dbReference type="AlphaFoldDB" id="A0A8S1APY8"/>